<evidence type="ECO:0000313" key="2">
    <source>
        <dbReference type="EMBL" id="OGM19298.1"/>
    </source>
</evidence>
<feature type="domain" description="ChsH2 C-terminal OB-fold" evidence="1">
    <location>
        <begin position="15"/>
        <end position="87"/>
    </location>
</feature>
<gene>
    <name evidence="2" type="ORF">A2771_01500</name>
</gene>
<sequence>MKENPKAIDRMKYKFSGRGKIWAFTVIGNRDHAPEGFQNQVPYAVAIIELDEGPKISSMLTDLEWHYNEGIKKPNIEIDDEVEMVTRKLRVLDDEERGLIVYGYKFRPAGLK</sequence>
<dbReference type="EMBL" id="MGGD01000074">
    <property type="protein sequence ID" value="OGM19298.1"/>
    <property type="molecule type" value="Genomic_DNA"/>
</dbReference>
<dbReference type="Proteomes" id="UP000176741">
    <property type="component" value="Unassembled WGS sequence"/>
</dbReference>
<dbReference type="InterPro" id="IPR012340">
    <property type="entry name" value="NA-bd_OB-fold"/>
</dbReference>
<evidence type="ECO:0000259" key="1">
    <source>
        <dbReference type="Pfam" id="PF01796"/>
    </source>
</evidence>
<dbReference type="AlphaFoldDB" id="A0A1F7XY19"/>
<dbReference type="SUPFAM" id="SSF50249">
    <property type="entry name" value="Nucleic acid-binding proteins"/>
    <property type="match status" value="1"/>
</dbReference>
<evidence type="ECO:0000313" key="3">
    <source>
        <dbReference type="Proteomes" id="UP000176741"/>
    </source>
</evidence>
<name>A0A1F7XY19_9BACT</name>
<dbReference type="Pfam" id="PF01796">
    <property type="entry name" value="OB_ChsH2_C"/>
    <property type="match status" value="1"/>
</dbReference>
<protein>
    <recommendedName>
        <fullName evidence="1">ChsH2 C-terminal OB-fold domain-containing protein</fullName>
    </recommendedName>
</protein>
<accession>A0A1F7XY19</accession>
<reference evidence="2 3" key="1">
    <citation type="journal article" date="2016" name="Nat. Commun.">
        <title>Thousands of microbial genomes shed light on interconnected biogeochemical processes in an aquifer system.</title>
        <authorList>
            <person name="Anantharaman K."/>
            <person name="Brown C.T."/>
            <person name="Hug L.A."/>
            <person name="Sharon I."/>
            <person name="Castelle C.J."/>
            <person name="Probst A.J."/>
            <person name="Thomas B.C."/>
            <person name="Singh A."/>
            <person name="Wilkins M.J."/>
            <person name="Karaoz U."/>
            <person name="Brodie E.L."/>
            <person name="Williams K.H."/>
            <person name="Hubbard S.S."/>
            <person name="Banfield J.F."/>
        </authorList>
    </citation>
    <scope>NUCLEOTIDE SEQUENCE [LARGE SCALE GENOMIC DNA]</scope>
</reference>
<organism evidence="2 3">
    <name type="scientific">Candidatus Woesebacteria bacterium RIFCSPHIGHO2_01_FULL_38_26b</name>
    <dbReference type="NCBI Taxonomy" id="1802491"/>
    <lineage>
        <taxon>Bacteria</taxon>
        <taxon>Candidatus Woeseibacteriota</taxon>
    </lineage>
</organism>
<comment type="caution">
    <text evidence="2">The sequence shown here is derived from an EMBL/GenBank/DDBJ whole genome shotgun (WGS) entry which is preliminary data.</text>
</comment>
<proteinExistence type="predicted"/>
<dbReference type="InterPro" id="IPR002878">
    <property type="entry name" value="ChsH2_C"/>
</dbReference>